<keyword evidence="2" id="KW-1185">Reference proteome</keyword>
<protein>
    <submittedName>
        <fullName evidence="1">Uncharacterized protein</fullName>
    </submittedName>
</protein>
<evidence type="ECO:0000313" key="1">
    <source>
        <dbReference type="EMBL" id="KAI4861891.1"/>
    </source>
</evidence>
<organism evidence="1 2">
    <name type="scientific">Hypoxylon rubiginosum</name>
    <dbReference type="NCBI Taxonomy" id="110542"/>
    <lineage>
        <taxon>Eukaryota</taxon>
        <taxon>Fungi</taxon>
        <taxon>Dikarya</taxon>
        <taxon>Ascomycota</taxon>
        <taxon>Pezizomycotina</taxon>
        <taxon>Sordariomycetes</taxon>
        <taxon>Xylariomycetidae</taxon>
        <taxon>Xylariales</taxon>
        <taxon>Hypoxylaceae</taxon>
        <taxon>Hypoxylon</taxon>
    </lineage>
</organism>
<evidence type="ECO:0000313" key="2">
    <source>
        <dbReference type="Proteomes" id="UP001497700"/>
    </source>
</evidence>
<reference evidence="1 2" key="1">
    <citation type="journal article" date="2022" name="New Phytol.">
        <title>Ecological generalism drives hyperdiversity of secondary metabolite gene clusters in xylarialean endophytes.</title>
        <authorList>
            <person name="Franco M.E.E."/>
            <person name="Wisecaver J.H."/>
            <person name="Arnold A.E."/>
            <person name="Ju Y.M."/>
            <person name="Slot J.C."/>
            <person name="Ahrendt S."/>
            <person name="Moore L.P."/>
            <person name="Eastman K.E."/>
            <person name="Scott K."/>
            <person name="Konkel Z."/>
            <person name="Mondo S.J."/>
            <person name="Kuo A."/>
            <person name="Hayes R.D."/>
            <person name="Haridas S."/>
            <person name="Andreopoulos B."/>
            <person name="Riley R."/>
            <person name="LaButti K."/>
            <person name="Pangilinan J."/>
            <person name="Lipzen A."/>
            <person name="Amirebrahimi M."/>
            <person name="Yan J."/>
            <person name="Adam C."/>
            <person name="Keymanesh K."/>
            <person name="Ng V."/>
            <person name="Louie K."/>
            <person name="Northen T."/>
            <person name="Drula E."/>
            <person name="Henrissat B."/>
            <person name="Hsieh H.M."/>
            <person name="Youens-Clark K."/>
            <person name="Lutzoni F."/>
            <person name="Miadlikowska J."/>
            <person name="Eastwood D.C."/>
            <person name="Hamelin R.C."/>
            <person name="Grigoriev I.V."/>
            <person name="U'Ren J.M."/>
        </authorList>
    </citation>
    <scope>NUCLEOTIDE SEQUENCE [LARGE SCALE GENOMIC DNA]</scope>
    <source>
        <strain evidence="1 2">CBS 119005</strain>
    </source>
</reference>
<proteinExistence type="predicted"/>
<accession>A0ACB9YR76</accession>
<dbReference type="Proteomes" id="UP001497700">
    <property type="component" value="Unassembled WGS sequence"/>
</dbReference>
<dbReference type="EMBL" id="MU393539">
    <property type="protein sequence ID" value="KAI4861891.1"/>
    <property type="molecule type" value="Genomic_DNA"/>
</dbReference>
<gene>
    <name evidence="1" type="ORF">F4820DRAFT_42576</name>
</gene>
<comment type="caution">
    <text evidence="1">The sequence shown here is derived from an EMBL/GenBank/DDBJ whole genome shotgun (WGS) entry which is preliminary data.</text>
</comment>
<name>A0ACB9YR76_9PEZI</name>
<sequence>MASTWRPFYLRPTTLLCYGIVLALLIALLESLLAVSERSQGLAPGHDNFRYLWTYGPTAFMTLLTAIWSRVTFQAQSLTPWFRVLDKQQSNIKKALLLDYTSMFQPVAIFKSLRNRDWVVSVTILGLLVSQLAVALSTGLFRIDWENVELESVPIVLKTAFSNDTRTVEPLTTLDHYATLETFDGNTQYRRGTTGGFAYQDFSSGITEVAELRTTVDGFTADIACEPALLSDIKIDYDNTPNDDDYESQGEQTDFSIAFESSQCLIGWNFSLNLFPKNVVTAFRSEYLAGTSEVYVSRLITSKCNNGTGLENNRMVLVFGVVKYSWGPFGLDPYNFSLSSVDFDTSAQIFCQPTYQVAQLNLVQNGTNDPSVTHLGSSPTTLQYIHTWDIMEAMLATQNLTVPNAVTPSKQLFAGADANADNFTINLFQASGRPAWQSLVEPQYLTAILSRYCRVFAAQIASLSLMHPTSEPSTASATIRRYRLTVNYAVCQELVALLSLLLICCLIMLILRWKRPPLAQRTNQIIGLAAACTHNTAIMDTVSWTDPPEHEKLQHSDSESDCLSFNENTTSETTQLHTRDEIPEGDQKLNIGTIVPQKYFKAPGTSPNVLRLMVVGPMAGFLIAIIAILETLLQMSQKSQGFCKVGDNPSMRYGFVIVPALTLGLVAIYFGSVDYESRTLTPYWLMSGRARSTNSLRLDLLNSAVPRIIWSEIHSKSYVSLAITSATLLASLFTTFTSPLFSGVIRSQVSGIQLQTNETLRTTPLNAGGEDKILSSLILRANLSYPLNTYEDLAFVGTTVKLSDKDSNMTLQYNATLQSNSTLESNSTVGGFYDSGALIHASIPALRARLDCRFPNFHIRPIGKWFKLIVEEEDEGQPFIFNPETVSSSGSIFGMTTWADSSMIYSWGQVFNSTDGRYLVNATVMACNETIQAVDVQTVLYGSNHSIYLGTPPRPNEDTMRISSATYKTSSEEDIYSGLLSNGSVPLFDPFFEFLMISRQGISLEDLGDTLKKDEVVAAIRLQHGIIRAQFANSNMRYETKWETNNALPDRYPPSDDRNNNVTYPAQLEIPETQLCIIQDATATRILESLLGTVVVLVLVAKVFSARTDILPRNPRSIASVLALITGGNLFQFLGAKGVKTMQGIDESAKEELFADGRHVCWLGWKKVKECEGGETARYGIWILTPQEVEEAEKVRKQEVEAIKQRKGNRQGEKRFSARALFKWRR</sequence>